<organism evidence="1 2">
    <name type="scientific">Phytophthora infestans</name>
    <name type="common">Potato late blight agent</name>
    <name type="synonym">Botrytis infestans</name>
    <dbReference type="NCBI Taxonomy" id="4787"/>
    <lineage>
        <taxon>Eukaryota</taxon>
        <taxon>Sar</taxon>
        <taxon>Stramenopiles</taxon>
        <taxon>Oomycota</taxon>
        <taxon>Peronosporomycetes</taxon>
        <taxon>Peronosporales</taxon>
        <taxon>Peronosporaceae</taxon>
        <taxon>Phytophthora</taxon>
    </lineage>
</organism>
<gene>
    <name evidence="1" type="ORF">GN958_ATG13599</name>
</gene>
<dbReference type="GO" id="GO:0003964">
    <property type="term" value="F:RNA-directed DNA polymerase activity"/>
    <property type="evidence" value="ECO:0007669"/>
    <property type="project" value="UniProtKB-KW"/>
</dbReference>
<sequence>MQAMKNKYQFKDLGDVRWFLGIEITMDPSSGGTTLDQYKFAVELLRRFGMDDCRPRKTSLDHGVLLYSKAPDEDDAGMLPTDKLSAPCFILHELQDQTSPSPSIKSLFTHPTQAMRIGMP</sequence>
<evidence type="ECO:0000313" key="2">
    <source>
        <dbReference type="Proteomes" id="UP000704712"/>
    </source>
</evidence>
<name>A0A8S9U8L5_PHYIN</name>
<evidence type="ECO:0000313" key="1">
    <source>
        <dbReference type="EMBL" id="KAF4137211.1"/>
    </source>
</evidence>
<dbReference type="AlphaFoldDB" id="A0A8S9U8L5"/>
<dbReference type="EMBL" id="JAACNO010001854">
    <property type="protein sequence ID" value="KAF4137211.1"/>
    <property type="molecule type" value="Genomic_DNA"/>
</dbReference>
<comment type="caution">
    <text evidence="1">The sequence shown here is derived from an EMBL/GenBank/DDBJ whole genome shotgun (WGS) entry which is preliminary data.</text>
</comment>
<reference evidence="1" key="1">
    <citation type="submission" date="2020-03" db="EMBL/GenBank/DDBJ databases">
        <title>Hybrid Assembly of Korean Phytophthora infestans isolates.</title>
        <authorList>
            <person name="Prokchorchik M."/>
            <person name="Lee Y."/>
            <person name="Seo J."/>
            <person name="Cho J.-H."/>
            <person name="Park Y.-E."/>
            <person name="Jang D.-C."/>
            <person name="Im J.-S."/>
            <person name="Choi J.-G."/>
            <person name="Park H.-J."/>
            <person name="Lee G.-B."/>
            <person name="Lee Y.-G."/>
            <person name="Hong S.-Y."/>
            <person name="Cho K."/>
            <person name="Sohn K.H."/>
        </authorList>
    </citation>
    <scope>NUCLEOTIDE SEQUENCE</scope>
    <source>
        <strain evidence="1">KR_2_A2</strain>
    </source>
</reference>
<accession>A0A8S9U8L5</accession>
<proteinExistence type="predicted"/>
<protein>
    <submittedName>
        <fullName evidence="1">Reverse transcriptase (RNA-dependent DNA polymerase)</fullName>
    </submittedName>
</protein>
<keyword evidence="1" id="KW-0695">RNA-directed DNA polymerase</keyword>
<keyword evidence="1" id="KW-0548">Nucleotidyltransferase</keyword>
<keyword evidence="1" id="KW-0808">Transferase</keyword>
<dbReference type="Proteomes" id="UP000704712">
    <property type="component" value="Unassembled WGS sequence"/>
</dbReference>